<comment type="caution">
    <text evidence="1">The sequence shown here is derived from an EMBL/GenBank/DDBJ whole genome shotgun (WGS) entry which is preliminary data.</text>
</comment>
<name>L8WUR7_THACA</name>
<dbReference type="HOGENOM" id="CLU_627278_0_0_1"/>
<dbReference type="STRING" id="983506.L8WUR7"/>
<evidence type="ECO:0000313" key="2">
    <source>
        <dbReference type="Proteomes" id="UP000011668"/>
    </source>
</evidence>
<dbReference type="OrthoDB" id="3258408at2759"/>
<keyword evidence="2" id="KW-1185">Reference proteome</keyword>
<gene>
    <name evidence="1" type="ORF">AG1IA_05468</name>
</gene>
<evidence type="ECO:0000313" key="1">
    <source>
        <dbReference type="EMBL" id="ELU40508.1"/>
    </source>
</evidence>
<dbReference type="EMBL" id="AFRT01001418">
    <property type="protein sequence ID" value="ELU40508.1"/>
    <property type="molecule type" value="Genomic_DNA"/>
</dbReference>
<protein>
    <submittedName>
        <fullName evidence="1">Uncharacterized protein</fullName>
    </submittedName>
</protein>
<dbReference type="AlphaFoldDB" id="L8WUR7"/>
<organism evidence="1 2">
    <name type="scientific">Thanatephorus cucumeris (strain AG1-IA)</name>
    <name type="common">Rice sheath blight fungus</name>
    <name type="synonym">Rhizoctonia solani</name>
    <dbReference type="NCBI Taxonomy" id="983506"/>
    <lineage>
        <taxon>Eukaryota</taxon>
        <taxon>Fungi</taxon>
        <taxon>Dikarya</taxon>
        <taxon>Basidiomycota</taxon>
        <taxon>Agaricomycotina</taxon>
        <taxon>Agaricomycetes</taxon>
        <taxon>Cantharellales</taxon>
        <taxon>Ceratobasidiaceae</taxon>
        <taxon>Rhizoctonia</taxon>
        <taxon>Rhizoctonia solani AG-1</taxon>
    </lineage>
</organism>
<reference evidence="1 2" key="1">
    <citation type="journal article" date="2013" name="Nat. Commun.">
        <title>The evolution and pathogenic mechanisms of the rice sheath blight pathogen.</title>
        <authorList>
            <person name="Zheng A."/>
            <person name="Lin R."/>
            <person name="Xu L."/>
            <person name="Qin P."/>
            <person name="Tang C."/>
            <person name="Ai P."/>
            <person name="Zhang D."/>
            <person name="Liu Y."/>
            <person name="Sun Z."/>
            <person name="Feng H."/>
            <person name="Wang Y."/>
            <person name="Chen Y."/>
            <person name="Liang X."/>
            <person name="Fu R."/>
            <person name="Li Q."/>
            <person name="Zhang J."/>
            <person name="Yu X."/>
            <person name="Xie Z."/>
            <person name="Ding L."/>
            <person name="Guan P."/>
            <person name="Tang J."/>
            <person name="Liang Y."/>
            <person name="Wang S."/>
            <person name="Deng Q."/>
            <person name="Li S."/>
            <person name="Zhu J."/>
            <person name="Wang L."/>
            <person name="Liu H."/>
            <person name="Li P."/>
        </authorList>
    </citation>
    <scope>NUCLEOTIDE SEQUENCE [LARGE SCALE GENOMIC DNA]</scope>
    <source>
        <strain evidence="2">AG-1 IA</strain>
    </source>
</reference>
<dbReference type="Proteomes" id="UP000011668">
    <property type="component" value="Unassembled WGS sequence"/>
</dbReference>
<sequence>MLGVGATRKFRYSRVFKRHNFCLQMTHSLTRSMRLSTSNNCWEAPKDDAAAKFIVIRPHAESKSSELFVSNNPGDGETGACDGSLAEFEEWRQQEEEMYTIEFVRGDSHGSRSNPPRFKEHVKLVCARHSRRGRKQYVKKYPERIRKLPNRKIDGIGCPASICYKTYINTSIVRVMYQREHSHSIGPDNLPFTKKGRRILARRNHPIPRSLVTPSYSPSTSSVECSSPDVPSAIFPSHNSISSALPVYDIQSEDASYDQAQKQPLLERPFYPQHHELGDLCVIGDKEADSITQAAMYTRELDLVPGNHCTISRPPAHIAHSRWDRLAALFRSVHEHAASFEYPLDTLGELEDVLARLYHGSNIGEDLFHSQEVLGLNMTGRGAPRGACANDNEEPTQPSPVGNTYIPGCELSGQEACSHAWYSPDLEFTYCAPHALG</sequence>
<proteinExistence type="predicted"/>
<accession>L8WUR7</accession>